<proteinExistence type="predicted"/>
<dbReference type="GO" id="GO:0032259">
    <property type="term" value="P:methylation"/>
    <property type="evidence" value="ECO:0007669"/>
    <property type="project" value="UniProtKB-KW"/>
</dbReference>
<dbReference type="Proteomes" id="UP001162162">
    <property type="component" value="Unassembled WGS sequence"/>
</dbReference>
<dbReference type="EMBL" id="JAPWTK010000013">
    <property type="protein sequence ID" value="KAJ8959448.1"/>
    <property type="molecule type" value="Genomic_DNA"/>
</dbReference>
<dbReference type="GO" id="GO:0042826">
    <property type="term" value="F:histone deacetylase binding"/>
    <property type="evidence" value="ECO:0007669"/>
    <property type="project" value="TreeGrafter"/>
</dbReference>
<organism evidence="4 5">
    <name type="scientific">Aromia moschata</name>
    <dbReference type="NCBI Taxonomy" id="1265417"/>
    <lineage>
        <taxon>Eukaryota</taxon>
        <taxon>Metazoa</taxon>
        <taxon>Ecdysozoa</taxon>
        <taxon>Arthropoda</taxon>
        <taxon>Hexapoda</taxon>
        <taxon>Insecta</taxon>
        <taxon>Pterygota</taxon>
        <taxon>Neoptera</taxon>
        <taxon>Endopterygota</taxon>
        <taxon>Coleoptera</taxon>
        <taxon>Polyphaga</taxon>
        <taxon>Cucujiformia</taxon>
        <taxon>Chrysomeloidea</taxon>
        <taxon>Cerambycidae</taxon>
        <taxon>Cerambycinae</taxon>
        <taxon>Callichromatini</taxon>
        <taxon>Aromia</taxon>
    </lineage>
</organism>
<dbReference type="SUPFAM" id="SSF82199">
    <property type="entry name" value="SET domain"/>
    <property type="match status" value="1"/>
</dbReference>
<protein>
    <recommendedName>
        <fullName evidence="6">SET domain-containing protein</fullName>
    </recommendedName>
</protein>
<dbReference type="PANTHER" id="PTHR46165:SF7">
    <property type="entry name" value="SET AND MYND DOMAIN-CONTAINING PROTEIN 4"/>
    <property type="match status" value="1"/>
</dbReference>
<keyword evidence="1" id="KW-0489">Methyltransferase</keyword>
<dbReference type="Gene3D" id="2.170.270.10">
    <property type="entry name" value="SET domain"/>
    <property type="match status" value="1"/>
</dbReference>
<keyword evidence="3" id="KW-0949">S-adenosyl-L-methionine</keyword>
<comment type="caution">
    <text evidence="4">The sequence shown here is derived from an EMBL/GenBank/DDBJ whole genome shotgun (WGS) entry which is preliminary data.</text>
</comment>
<dbReference type="InterPro" id="IPR046341">
    <property type="entry name" value="SET_dom_sf"/>
</dbReference>
<dbReference type="GO" id="GO:0005737">
    <property type="term" value="C:cytoplasm"/>
    <property type="evidence" value="ECO:0007669"/>
    <property type="project" value="TreeGrafter"/>
</dbReference>
<name>A0AAV8Z7R5_9CUCU</name>
<dbReference type="AlphaFoldDB" id="A0AAV8Z7R5"/>
<evidence type="ECO:0000256" key="3">
    <source>
        <dbReference type="ARBA" id="ARBA00022691"/>
    </source>
</evidence>
<accession>A0AAV8Z7R5</accession>
<keyword evidence="5" id="KW-1185">Reference proteome</keyword>
<keyword evidence="2" id="KW-0808">Transferase</keyword>
<dbReference type="InterPro" id="IPR052097">
    <property type="entry name" value="SET-MYND_domain_protein"/>
</dbReference>
<dbReference type="GO" id="GO:0008168">
    <property type="term" value="F:methyltransferase activity"/>
    <property type="evidence" value="ECO:0007669"/>
    <property type="project" value="UniProtKB-KW"/>
</dbReference>
<evidence type="ECO:0000313" key="4">
    <source>
        <dbReference type="EMBL" id="KAJ8959448.1"/>
    </source>
</evidence>
<gene>
    <name evidence="4" type="ORF">NQ318_022141</name>
</gene>
<reference evidence="4" key="1">
    <citation type="journal article" date="2023" name="Insect Mol. Biol.">
        <title>Genome sequencing provides insights into the evolution of gene families encoding plant cell wall-degrading enzymes in longhorned beetles.</title>
        <authorList>
            <person name="Shin N.R."/>
            <person name="Okamura Y."/>
            <person name="Kirsch R."/>
            <person name="Pauchet Y."/>
        </authorList>
    </citation>
    <scope>NUCLEOTIDE SEQUENCE</scope>
    <source>
        <strain evidence="4">AMC_N1</strain>
    </source>
</reference>
<dbReference type="PANTHER" id="PTHR46165">
    <property type="entry name" value="SET AND MYND DOMAIN-CONTAINING PROTEIN 4"/>
    <property type="match status" value="1"/>
</dbReference>
<evidence type="ECO:0000256" key="2">
    <source>
        <dbReference type="ARBA" id="ARBA00022679"/>
    </source>
</evidence>
<evidence type="ECO:0000256" key="1">
    <source>
        <dbReference type="ARBA" id="ARBA00022603"/>
    </source>
</evidence>
<sequence>MVVRATKPIKKGEQCTIIYGWNYINDDYEKRQAMLWSLYCFKCECVACHHKWPTYPGMNVKYLKDERDLLEPLDKISKCCSKPTREVDIEPLLSKCFELQSKSGPNKSKVSLKKRSSNALFVTDTFLMVPVQCLSVLSTF</sequence>
<evidence type="ECO:0008006" key="6">
    <source>
        <dbReference type="Google" id="ProtNLM"/>
    </source>
</evidence>
<evidence type="ECO:0000313" key="5">
    <source>
        <dbReference type="Proteomes" id="UP001162162"/>
    </source>
</evidence>
<dbReference type="GO" id="GO:0005634">
    <property type="term" value="C:nucleus"/>
    <property type="evidence" value="ECO:0007669"/>
    <property type="project" value="TreeGrafter"/>
</dbReference>